<accession>A0AAD8H5A9</accession>
<dbReference type="EMBL" id="JAUIZM010000010">
    <property type="protein sequence ID" value="KAK1361402.1"/>
    <property type="molecule type" value="Genomic_DNA"/>
</dbReference>
<protein>
    <submittedName>
        <fullName evidence="1">Uncharacterized protein</fullName>
    </submittedName>
</protein>
<name>A0AAD8H5A9_9APIA</name>
<reference evidence="1" key="1">
    <citation type="submission" date="2023-02" db="EMBL/GenBank/DDBJ databases">
        <title>Genome of toxic invasive species Heracleum sosnowskyi carries increased number of genes despite the absence of recent whole-genome duplications.</title>
        <authorList>
            <person name="Schelkunov M."/>
            <person name="Shtratnikova V."/>
            <person name="Makarenko M."/>
            <person name="Klepikova A."/>
            <person name="Omelchenko D."/>
            <person name="Novikova G."/>
            <person name="Obukhova E."/>
            <person name="Bogdanov V."/>
            <person name="Penin A."/>
            <person name="Logacheva M."/>
        </authorList>
    </citation>
    <scope>NUCLEOTIDE SEQUENCE</scope>
    <source>
        <strain evidence="1">Hsosn_3</strain>
        <tissue evidence="1">Leaf</tissue>
    </source>
</reference>
<reference evidence="1" key="2">
    <citation type="submission" date="2023-05" db="EMBL/GenBank/DDBJ databases">
        <authorList>
            <person name="Schelkunov M.I."/>
        </authorList>
    </citation>
    <scope>NUCLEOTIDE SEQUENCE</scope>
    <source>
        <strain evidence="1">Hsosn_3</strain>
        <tissue evidence="1">Leaf</tissue>
    </source>
</reference>
<evidence type="ECO:0000313" key="1">
    <source>
        <dbReference type="EMBL" id="KAK1361402.1"/>
    </source>
</evidence>
<dbReference type="Proteomes" id="UP001237642">
    <property type="component" value="Unassembled WGS sequence"/>
</dbReference>
<keyword evidence="2" id="KW-1185">Reference proteome</keyword>
<sequence length="136" mass="14849">MALSVVNALSVLSCVGYSQFKSKHKSLSWGTRSLKNSKFSETRKAGISESLVNSDKDDEGWATLKPLWDDGHGTATMKDFLEIAIYNVKSGGGDQLQWFCPIECGRPLNNSPILFYLPGMDGLGSGLVMHHKALGR</sequence>
<organism evidence="1 2">
    <name type="scientific">Heracleum sosnowskyi</name>
    <dbReference type="NCBI Taxonomy" id="360622"/>
    <lineage>
        <taxon>Eukaryota</taxon>
        <taxon>Viridiplantae</taxon>
        <taxon>Streptophyta</taxon>
        <taxon>Embryophyta</taxon>
        <taxon>Tracheophyta</taxon>
        <taxon>Spermatophyta</taxon>
        <taxon>Magnoliopsida</taxon>
        <taxon>eudicotyledons</taxon>
        <taxon>Gunneridae</taxon>
        <taxon>Pentapetalae</taxon>
        <taxon>asterids</taxon>
        <taxon>campanulids</taxon>
        <taxon>Apiales</taxon>
        <taxon>Apiaceae</taxon>
        <taxon>Apioideae</taxon>
        <taxon>apioid superclade</taxon>
        <taxon>Tordylieae</taxon>
        <taxon>Tordyliinae</taxon>
        <taxon>Heracleum</taxon>
    </lineage>
</organism>
<comment type="caution">
    <text evidence="1">The sequence shown here is derived from an EMBL/GenBank/DDBJ whole genome shotgun (WGS) entry which is preliminary data.</text>
</comment>
<dbReference type="AlphaFoldDB" id="A0AAD8H5A9"/>
<evidence type="ECO:0000313" key="2">
    <source>
        <dbReference type="Proteomes" id="UP001237642"/>
    </source>
</evidence>
<proteinExistence type="predicted"/>
<gene>
    <name evidence="1" type="ORF">POM88_045876</name>
</gene>